<evidence type="ECO:0000256" key="6">
    <source>
        <dbReference type="SAM" id="Phobius"/>
    </source>
</evidence>
<dbReference type="PANTHER" id="PTHR22779">
    <property type="entry name" value="SD17342P"/>
    <property type="match status" value="1"/>
</dbReference>
<sequence length="144" mass="16189">MSHRFLKLQVNPKPLSYEVPPYPSLYWPFPVDGPQNNYLYDAEPIWRFTLYWTLVCVGGIHLIAGAYACAIQRRNWKLIWITPIIYTIIGTTEALIAGNAVGALRLAAVYTAGFFRMSTWIPLTWGVINALVLILSSFAIQGGL</sequence>
<dbReference type="AlphaFoldDB" id="N1PQS2"/>
<comment type="similarity">
    <text evidence="2">Belongs to the TMEM170 family.</text>
</comment>
<dbReference type="OrthoDB" id="2131401at2759"/>
<dbReference type="STRING" id="675120.N1PQS2"/>
<evidence type="ECO:0000256" key="3">
    <source>
        <dbReference type="ARBA" id="ARBA00022692"/>
    </source>
</evidence>
<protein>
    <recommendedName>
        <fullName evidence="9">Integral membrane protein</fullName>
    </recommendedName>
</protein>
<accession>N1PQS2</accession>
<keyword evidence="5 6" id="KW-0472">Membrane</keyword>
<evidence type="ECO:0000313" key="8">
    <source>
        <dbReference type="Proteomes" id="UP000016933"/>
    </source>
</evidence>
<evidence type="ECO:0000256" key="1">
    <source>
        <dbReference type="ARBA" id="ARBA00004141"/>
    </source>
</evidence>
<dbReference type="Pfam" id="PF10190">
    <property type="entry name" value="Tmemb_170"/>
    <property type="match status" value="1"/>
</dbReference>
<evidence type="ECO:0000256" key="5">
    <source>
        <dbReference type="ARBA" id="ARBA00023136"/>
    </source>
</evidence>
<evidence type="ECO:0008006" key="9">
    <source>
        <dbReference type="Google" id="ProtNLM"/>
    </source>
</evidence>
<name>N1PQS2_DOTSN</name>
<gene>
    <name evidence="7" type="ORF">DOTSEDRAFT_170605</name>
</gene>
<organism evidence="7 8">
    <name type="scientific">Dothistroma septosporum (strain NZE10 / CBS 128990)</name>
    <name type="common">Red band needle blight fungus</name>
    <name type="synonym">Mycosphaerella pini</name>
    <dbReference type="NCBI Taxonomy" id="675120"/>
    <lineage>
        <taxon>Eukaryota</taxon>
        <taxon>Fungi</taxon>
        <taxon>Dikarya</taxon>
        <taxon>Ascomycota</taxon>
        <taxon>Pezizomycotina</taxon>
        <taxon>Dothideomycetes</taxon>
        <taxon>Dothideomycetidae</taxon>
        <taxon>Mycosphaerellales</taxon>
        <taxon>Mycosphaerellaceae</taxon>
        <taxon>Dothistroma</taxon>
    </lineage>
</organism>
<reference evidence="7 8" key="2">
    <citation type="journal article" date="2012" name="PLoS Pathog.">
        <title>Diverse lifestyles and strategies of plant pathogenesis encoded in the genomes of eighteen Dothideomycetes fungi.</title>
        <authorList>
            <person name="Ohm R.A."/>
            <person name="Feau N."/>
            <person name="Henrissat B."/>
            <person name="Schoch C.L."/>
            <person name="Horwitz B.A."/>
            <person name="Barry K.W."/>
            <person name="Condon B.J."/>
            <person name="Copeland A.C."/>
            <person name="Dhillon B."/>
            <person name="Glaser F."/>
            <person name="Hesse C.N."/>
            <person name="Kosti I."/>
            <person name="LaButti K."/>
            <person name="Lindquist E.A."/>
            <person name="Lucas S."/>
            <person name="Salamov A.A."/>
            <person name="Bradshaw R.E."/>
            <person name="Ciuffetti L."/>
            <person name="Hamelin R.C."/>
            <person name="Kema G.H.J."/>
            <person name="Lawrence C."/>
            <person name="Scott J.A."/>
            <person name="Spatafora J.W."/>
            <person name="Turgeon B.G."/>
            <person name="de Wit P.J.G.M."/>
            <person name="Zhong S."/>
            <person name="Goodwin S.B."/>
            <person name="Grigoriev I.V."/>
        </authorList>
    </citation>
    <scope>NUCLEOTIDE SEQUENCE [LARGE SCALE GENOMIC DNA]</scope>
    <source>
        <strain evidence="8">NZE10 / CBS 128990</strain>
    </source>
</reference>
<proteinExistence type="inferred from homology"/>
<evidence type="ECO:0000313" key="7">
    <source>
        <dbReference type="EMBL" id="EME45293.1"/>
    </source>
</evidence>
<comment type="subcellular location">
    <subcellularLocation>
        <location evidence="1">Membrane</location>
        <topology evidence="1">Multi-pass membrane protein</topology>
    </subcellularLocation>
</comment>
<reference evidence="8" key="1">
    <citation type="journal article" date="2012" name="PLoS Genet.">
        <title>The genomes of the fungal plant pathogens Cladosporium fulvum and Dothistroma septosporum reveal adaptation to different hosts and lifestyles but also signatures of common ancestry.</title>
        <authorList>
            <person name="de Wit P.J.G.M."/>
            <person name="van der Burgt A."/>
            <person name="Oekmen B."/>
            <person name="Stergiopoulos I."/>
            <person name="Abd-Elsalam K.A."/>
            <person name="Aerts A.L."/>
            <person name="Bahkali A.H."/>
            <person name="Beenen H.G."/>
            <person name="Chettri P."/>
            <person name="Cox M.P."/>
            <person name="Datema E."/>
            <person name="de Vries R.P."/>
            <person name="Dhillon B."/>
            <person name="Ganley A.R."/>
            <person name="Griffiths S.A."/>
            <person name="Guo Y."/>
            <person name="Hamelin R.C."/>
            <person name="Henrissat B."/>
            <person name="Kabir M.S."/>
            <person name="Jashni M.K."/>
            <person name="Kema G."/>
            <person name="Klaubauf S."/>
            <person name="Lapidus A."/>
            <person name="Levasseur A."/>
            <person name="Lindquist E."/>
            <person name="Mehrabi R."/>
            <person name="Ohm R.A."/>
            <person name="Owen T.J."/>
            <person name="Salamov A."/>
            <person name="Schwelm A."/>
            <person name="Schijlen E."/>
            <person name="Sun H."/>
            <person name="van den Burg H.A."/>
            <person name="van Ham R.C.H.J."/>
            <person name="Zhang S."/>
            <person name="Goodwin S.B."/>
            <person name="Grigoriev I.V."/>
            <person name="Collemare J."/>
            <person name="Bradshaw R.E."/>
        </authorList>
    </citation>
    <scope>NUCLEOTIDE SEQUENCE [LARGE SCALE GENOMIC DNA]</scope>
    <source>
        <strain evidence="8">NZE10 / CBS 128990</strain>
    </source>
</reference>
<evidence type="ECO:0000256" key="4">
    <source>
        <dbReference type="ARBA" id="ARBA00022989"/>
    </source>
</evidence>
<keyword evidence="4 6" id="KW-1133">Transmembrane helix</keyword>
<dbReference type="GO" id="GO:0016020">
    <property type="term" value="C:membrane"/>
    <property type="evidence" value="ECO:0007669"/>
    <property type="project" value="UniProtKB-SubCell"/>
</dbReference>
<dbReference type="OMA" id="FPMQGGL"/>
<evidence type="ECO:0000256" key="2">
    <source>
        <dbReference type="ARBA" id="ARBA00006325"/>
    </source>
</evidence>
<keyword evidence="8" id="KW-1185">Reference proteome</keyword>
<dbReference type="Proteomes" id="UP000016933">
    <property type="component" value="Unassembled WGS sequence"/>
</dbReference>
<feature type="transmembrane region" description="Helical" evidence="6">
    <location>
        <begin position="50"/>
        <end position="71"/>
    </location>
</feature>
<dbReference type="eggNOG" id="ENOG502S0YM">
    <property type="taxonomic scope" value="Eukaryota"/>
</dbReference>
<dbReference type="EMBL" id="KB446538">
    <property type="protein sequence ID" value="EME45293.1"/>
    <property type="molecule type" value="Genomic_DNA"/>
</dbReference>
<feature type="transmembrane region" description="Helical" evidence="6">
    <location>
        <begin position="78"/>
        <end position="100"/>
    </location>
</feature>
<keyword evidence="3 6" id="KW-0812">Transmembrane</keyword>
<dbReference type="InterPro" id="IPR019334">
    <property type="entry name" value="TMEM170A/B/YPR153W-like"/>
</dbReference>
<dbReference type="HOGENOM" id="CLU_071343_1_0_1"/>
<dbReference type="PANTHER" id="PTHR22779:SF6">
    <property type="entry name" value="SD17342P"/>
    <property type="match status" value="1"/>
</dbReference>
<feature type="transmembrane region" description="Helical" evidence="6">
    <location>
        <begin position="120"/>
        <end position="140"/>
    </location>
</feature>